<evidence type="ECO:0000256" key="12">
    <source>
        <dbReference type="ARBA" id="ARBA00041377"/>
    </source>
</evidence>
<evidence type="ECO:0000256" key="7">
    <source>
        <dbReference type="ARBA" id="ARBA00035898"/>
    </source>
</evidence>
<dbReference type="InterPro" id="IPR050007">
    <property type="entry name" value="OtnK"/>
</dbReference>
<dbReference type="EMBL" id="PENI01000022">
    <property type="protein sequence ID" value="RMB82573.1"/>
    <property type="molecule type" value="Genomic_DNA"/>
</dbReference>
<name>A0A3M0I724_9ACTN</name>
<reference evidence="15 16" key="1">
    <citation type="submission" date="2017-11" db="EMBL/GenBank/DDBJ databases">
        <title>Draft genome of actinobacteria isolated from guarana (Paullinia cupana (Mart.) Ducke.</title>
        <authorList>
            <person name="Siqueira K.A."/>
            <person name="Liotti R.G."/>
            <person name="Mendes T.A.O."/>
            <person name="Soares M.A."/>
        </authorList>
    </citation>
    <scope>NUCLEOTIDE SEQUENCE [LARGE SCALE GENOMIC DNA]</scope>
    <source>
        <strain evidence="15 16">193</strain>
    </source>
</reference>
<evidence type="ECO:0000256" key="4">
    <source>
        <dbReference type="ARBA" id="ARBA00022777"/>
    </source>
</evidence>
<comment type="catalytic activity">
    <reaction evidence="7">
        <text>3-dehydro-L-erythronate + ATP = 3-dehydro-4-O-phospho-L-erythronate + ADP + H(+)</text>
        <dbReference type="Rhea" id="RHEA:52552"/>
        <dbReference type="ChEBI" id="CHEBI:15378"/>
        <dbReference type="ChEBI" id="CHEBI:30616"/>
        <dbReference type="ChEBI" id="CHEBI:136592"/>
        <dbReference type="ChEBI" id="CHEBI:136670"/>
        <dbReference type="ChEBI" id="CHEBI:456216"/>
        <dbReference type="EC" id="2.7.1.217"/>
    </reaction>
</comment>
<evidence type="ECO:0000256" key="8">
    <source>
        <dbReference type="ARBA" id="ARBA00036346"/>
    </source>
</evidence>
<evidence type="ECO:0000256" key="9">
    <source>
        <dbReference type="ARBA" id="ARBA00037335"/>
    </source>
</evidence>
<dbReference type="Pfam" id="PF17042">
    <property type="entry name" value="NBD_C"/>
    <property type="match status" value="1"/>
</dbReference>
<keyword evidence="5" id="KW-0067">ATP-binding</keyword>
<dbReference type="OrthoDB" id="191465at2"/>
<dbReference type="Gene3D" id="3.40.980.20">
    <property type="entry name" value="Four-carbon acid sugar kinase, nucleotide binding domain"/>
    <property type="match status" value="1"/>
</dbReference>
<dbReference type="InterPro" id="IPR042213">
    <property type="entry name" value="NBD_C_sf"/>
</dbReference>
<evidence type="ECO:0000313" key="15">
    <source>
        <dbReference type="EMBL" id="RMB82573.1"/>
    </source>
</evidence>
<evidence type="ECO:0000313" key="16">
    <source>
        <dbReference type="Proteomes" id="UP000270471"/>
    </source>
</evidence>
<evidence type="ECO:0000256" key="10">
    <source>
        <dbReference type="ARBA" id="ARBA00039095"/>
    </source>
</evidence>
<keyword evidence="16" id="KW-1185">Reference proteome</keyword>
<dbReference type="SUPFAM" id="SSF142764">
    <property type="entry name" value="YgbK-like"/>
    <property type="match status" value="1"/>
</dbReference>
<proteinExistence type="inferred from homology"/>
<comment type="function">
    <text evidence="9">Catalyzes the ATP-dependent phosphorylation of 3-oxo-tetronate to 3-oxo-tetronate 4-phosphate.</text>
</comment>
<protein>
    <recommendedName>
        <fullName evidence="11">3-oxo-tetronate kinase</fullName>
        <ecNumber evidence="10">2.7.1.217</ecNumber>
    </recommendedName>
    <alternativeName>
        <fullName evidence="12">3-dehydrotetronate 4-kinase</fullName>
    </alternativeName>
</protein>
<evidence type="ECO:0000256" key="6">
    <source>
        <dbReference type="ARBA" id="ARBA00023277"/>
    </source>
</evidence>
<dbReference type="NCBIfam" id="NF043035">
    <property type="entry name" value="OxoTetrKin"/>
    <property type="match status" value="1"/>
</dbReference>
<keyword evidence="4" id="KW-0418">Kinase</keyword>
<keyword evidence="2" id="KW-0808">Transferase</keyword>
<dbReference type="InterPro" id="IPR010737">
    <property type="entry name" value="4-carb_acid_sugar_kinase_N"/>
</dbReference>
<accession>A0A3M0I724</accession>
<dbReference type="AlphaFoldDB" id="A0A3M0I724"/>
<gene>
    <name evidence="15" type="ORF">CTZ28_29470</name>
</gene>
<comment type="catalytic activity">
    <reaction evidence="8">
        <text>3-dehydro-D-erythronate + ATP = 3-dehydro-4-O-phospho-D-erythronate + ADP + H(+)</text>
        <dbReference type="Rhea" id="RHEA:52556"/>
        <dbReference type="ChEBI" id="CHEBI:15378"/>
        <dbReference type="ChEBI" id="CHEBI:30616"/>
        <dbReference type="ChEBI" id="CHEBI:57958"/>
        <dbReference type="ChEBI" id="CHEBI:136593"/>
        <dbReference type="ChEBI" id="CHEBI:456216"/>
        <dbReference type="EC" id="2.7.1.217"/>
    </reaction>
</comment>
<evidence type="ECO:0000259" key="14">
    <source>
        <dbReference type="Pfam" id="PF17042"/>
    </source>
</evidence>
<dbReference type="EC" id="2.7.1.217" evidence="10"/>
<dbReference type="InterPro" id="IPR037051">
    <property type="entry name" value="4-carb_acid_sugar_kinase_N_sf"/>
</dbReference>
<evidence type="ECO:0000256" key="1">
    <source>
        <dbReference type="ARBA" id="ARBA00005715"/>
    </source>
</evidence>
<dbReference type="Pfam" id="PF07005">
    <property type="entry name" value="SBD_N"/>
    <property type="match status" value="1"/>
</dbReference>
<dbReference type="GO" id="GO:0005524">
    <property type="term" value="F:ATP binding"/>
    <property type="evidence" value="ECO:0007669"/>
    <property type="project" value="UniProtKB-KW"/>
</dbReference>
<keyword evidence="3" id="KW-0547">Nucleotide-binding</keyword>
<dbReference type="Gene3D" id="3.40.50.10840">
    <property type="entry name" value="Putative sugar-binding, N-terminal domain"/>
    <property type="match status" value="1"/>
</dbReference>
<sequence>MTLRIGCIADDFTGGTDVAAAFRRAGLRTALVFGAPDSTTELPADCDVAVVALKSRSAPADEAVADSLTAQRWLHAKGAAQIYLKYCSTFDSTPRGNIGPVTDALLQAAGTAVTLHCPASPPNGRTVYQGHLFVHDQLLSDSPLRHHPLTPMTDSALVRLLSAQTPHRVALIDWPTVRRGVDAVREALSAHRQAGVRHVIADALTDDDLAVLGAAALELPVVAGAAGLAEGLGRAYPTAGPDPADALPRQGRAAVLAGSCSARTLEQIAQFYAAGLPSLHLDVLAAATGRDVIGEAMTWYDAQDPKLPVLVYASASPDELAAVQAQLGVSEAAAQVEELLGTLASRLVERGVRRLLVAGGETSGAVTTALGIRAVLVADEADPGVPWTYAGAATGGLALMLKSGNFGAPDLFTRALSATAEEAK</sequence>
<feature type="domain" description="Four-carbon acid sugar kinase nucleotide binding" evidence="14">
    <location>
        <begin position="254"/>
        <end position="412"/>
    </location>
</feature>
<evidence type="ECO:0000256" key="3">
    <source>
        <dbReference type="ARBA" id="ARBA00022741"/>
    </source>
</evidence>
<evidence type="ECO:0000256" key="2">
    <source>
        <dbReference type="ARBA" id="ARBA00022679"/>
    </source>
</evidence>
<evidence type="ECO:0000259" key="13">
    <source>
        <dbReference type="Pfam" id="PF07005"/>
    </source>
</evidence>
<evidence type="ECO:0000256" key="5">
    <source>
        <dbReference type="ARBA" id="ARBA00022840"/>
    </source>
</evidence>
<dbReference type="InterPro" id="IPR031475">
    <property type="entry name" value="NBD_C"/>
</dbReference>
<comment type="similarity">
    <text evidence="1">Belongs to the four-carbon acid sugar kinase family.</text>
</comment>
<dbReference type="RefSeq" id="WP_121892792.1">
    <property type="nucleotide sequence ID" value="NZ_PENI01000022.1"/>
</dbReference>
<comment type="caution">
    <text evidence="15">The sequence shown here is derived from an EMBL/GenBank/DDBJ whole genome shotgun (WGS) entry which is preliminary data.</text>
</comment>
<keyword evidence="6" id="KW-0119">Carbohydrate metabolism</keyword>
<organism evidence="15 16">
    <name type="scientific">Streptomyces shenzhenensis</name>
    <dbReference type="NCBI Taxonomy" id="943815"/>
    <lineage>
        <taxon>Bacteria</taxon>
        <taxon>Bacillati</taxon>
        <taxon>Actinomycetota</taxon>
        <taxon>Actinomycetes</taxon>
        <taxon>Kitasatosporales</taxon>
        <taxon>Streptomycetaceae</taxon>
        <taxon>Streptomyces</taxon>
    </lineage>
</organism>
<feature type="domain" description="Four-carbon acid sugar kinase N-terminal" evidence="13">
    <location>
        <begin position="5"/>
        <end position="232"/>
    </location>
</feature>
<dbReference type="GO" id="GO:0016301">
    <property type="term" value="F:kinase activity"/>
    <property type="evidence" value="ECO:0007669"/>
    <property type="project" value="UniProtKB-KW"/>
</dbReference>
<dbReference type="Proteomes" id="UP000270471">
    <property type="component" value="Unassembled WGS sequence"/>
</dbReference>
<evidence type="ECO:0000256" key="11">
    <source>
        <dbReference type="ARBA" id="ARBA00039461"/>
    </source>
</evidence>